<feature type="signal peptide" evidence="2">
    <location>
        <begin position="1"/>
        <end position="26"/>
    </location>
</feature>
<keyword evidence="1" id="KW-0472">Membrane</keyword>
<organism evidence="3 4">
    <name type="scientific">Plectus sambesii</name>
    <dbReference type="NCBI Taxonomy" id="2011161"/>
    <lineage>
        <taxon>Eukaryota</taxon>
        <taxon>Metazoa</taxon>
        <taxon>Ecdysozoa</taxon>
        <taxon>Nematoda</taxon>
        <taxon>Chromadorea</taxon>
        <taxon>Plectida</taxon>
        <taxon>Plectina</taxon>
        <taxon>Plectoidea</taxon>
        <taxon>Plectidae</taxon>
        <taxon>Plectus</taxon>
    </lineage>
</organism>
<reference evidence="4" key="1">
    <citation type="submission" date="2022-11" db="UniProtKB">
        <authorList>
            <consortium name="WormBaseParasite"/>
        </authorList>
    </citation>
    <scope>IDENTIFICATION</scope>
</reference>
<keyword evidence="2" id="KW-0732">Signal</keyword>
<proteinExistence type="predicted"/>
<feature type="transmembrane region" description="Helical" evidence="1">
    <location>
        <begin position="128"/>
        <end position="152"/>
    </location>
</feature>
<evidence type="ECO:0000256" key="2">
    <source>
        <dbReference type="SAM" id="SignalP"/>
    </source>
</evidence>
<dbReference type="Proteomes" id="UP000887566">
    <property type="component" value="Unplaced"/>
</dbReference>
<accession>A0A914UKJ6</accession>
<keyword evidence="1" id="KW-1133">Transmembrane helix</keyword>
<protein>
    <submittedName>
        <fullName evidence="4">Ig-like domain-containing protein</fullName>
    </submittedName>
</protein>
<evidence type="ECO:0000313" key="3">
    <source>
        <dbReference type="Proteomes" id="UP000887566"/>
    </source>
</evidence>
<evidence type="ECO:0000313" key="4">
    <source>
        <dbReference type="WBParaSite" id="PSAMB.scaffold107size78742.g2020.t1"/>
    </source>
</evidence>
<sequence length="269" mass="30067">MLCGHRRSSVAVVGALLLILAESVHAVVPGQQRRATYKVPTEGQQVIFNCSQEGMQSVDYWILPDGSFVDVHSAPVDGNYRIGDRGELIVMAVKPGMDGTYACERKADDGTLWRMEFLIPYIITNVDYTYSFLISLSLSIVFAAACIIIMLVDKYRWRVKEQKTRKRTRTARKSRVSEMEHSAGASSFVGAFGQTNPAFSNDCVCLGLRAKEVTTGRHFAEQLCSVARPGRRVTRDDLLSYRSADGALDDSAEESALNRAFRRRRRDRS</sequence>
<evidence type="ECO:0000256" key="1">
    <source>
        <dbReference type="SAM" id="Phobius"/>
    </source>
</evidence>
<keyword evidence="3" id="KW-1185">Reference proteome</keyword>
<name>A0A914UKJ6_9BILA</name>
<feature type="chain" id="PRO_5037915536" evidence="2">
    <location>
        <begin position="27"/>
        <end position="269"/>
    </location>
</feature>
<dbReference type="InterPro" id="IPR036179">
    <property type="entry name" value="Ig-like_dom_sf"/>
</dbReference>
<keyword evidence="1" id="KW-0812">Transmembrane</keyword>
<dbReference type="AlphaFoldDB" id="A0A914UKJ6"/>
<dbReference type="WBParaSite" id="PSAMB.scaffold107size78742.g2020.t1">
    <property type="protein sequence ID" value="PSAMB.scaffold107size78742.g2020.t1"/>
    <property type="gene ID" value="PSAMB.scaffold107size78742.g2020"/>
</dbReference>
<dbReference type="SUPFAM" id="SSF48726">
    <property type="entry name" value="Immunoglobulin"/>
    <property type="match status" value="1"/>
</dbReference>